<sequence length="130" mass="14653">MHLPGDIIQLDQITVAHRPEIDGFFQITEMTEIQIEPDHAGHIVRVVSPLEDTRPRRFQVRWLTIQCHPQVMPALGHGYGLLVFAENRLITAVGVEIEVVDGVFLPLGPEAFPRYIAANCRQHVETDAPE</sequence>
<comment type="caution">
    <text evidence="1">The sequence shown here is derived from an EMBL/GenBank/DDBJ whole genome shotgun (WGS) entry which is preliminary data.</text>
</comment>
<organism evidence="1 2">
    <name type="scientific">Pseudomonas syringae pv. castaneae</name>
    <dbReference type="NCBI Taxonomy" id="264450"/>
    <lineage>
        <taxon>Bacteria</taxon>
        <taxon>Pseudomonadati</taxon>
        <taxon>Pseudomonadota</taxon>
        <taxon>Gammaproteobacteria</taxon>
        <taxon>Pseudomonadales</taxon>
        <taxon>Pseudomonadaceae</taxon>
        <taxon>Pseudomonas</taxon>
        <taxon>Pseudomonas syringae</taxon>
    </lineage>
</organism>
<gene>
    <name evidence="1" type="ORF">ALO79_02283</name>
</gene>
<accession>A0A0N8R385</accession>
<reference evidence="1 2" key="1">
    <citation type="submission" date="2015-09" db="EMBL/GenBank/DDBJ databases">
        <title>Genome announcement of multiple Pseudomonas syringae strains.</title>
        <authorList>
            <person name="Thakur S."/>
            <person name="Wang P.W."/>
            <person name="Gong Y."/>
            <person name="Weir B.S."/>
            <person name="Guttman D.S."/>
        </authorList>
    </citation>
    <scope>NUCLEOTIDE SEQUENCE [LARGE SCALE GENOMIC DNA]</scope>
    <source>
        <strain evidence="1 2">ICMP9419</strain>
    </source>
</reference>
<dbReference type="PATRIC" id="fig|264450.4.peg.2738"/>
<dbReference type="Proteomes" id="UP000050381">
    <property type="component" value="Unassembled WGS sequence"/>
</dbReference>
<dbReference type="EMBL" id="LJQD01000576">
    <property type="protein sequence ID" value="KPW88886.1"/>
    <property type="molecule type" value="Genomic_DNA"/>
</dbReference>
<proteinExistence type="predicted"/>
<evidence type="ECO:0000313" key="1">
    <source>
        <dbReference type="EMBL" id="KPW88886.1"/>
    </source>
</evidence>
<evidence type="ECO:0000313" key="2">
    <source>
        <dbReference type="Proteomes" id="UP000050381"/>
    </source>
</evidence>
<dbReference type="AlphaFoldDB" id="A0A0N8R385"/>
<protein>
    <submittedName>
        <fullName evidence="1">Uncharacterized protein</fullName>
    </submittedName>
</protein>
<name>A0A0N8R385_PSESX</name>